<dbReference type="InterPro" id="IPR029057">
    <property type="entry name" value="PRTase-like"/>
</dbReference>
<dbReference type="Pfam" id="PF18912">
    <property type="entry name" value="DZR_2"/>
    <property type="match status" value="1"/>
</dbReference>
<dbReference type="Gene3D" id="3.40.50.2020">
    <property type="match status" value="1"/>
</dbReference>
<evidence type="ECO:0000313" key="4">
    <source>
        <dbReference type="Proteomes" id="UP000177091"/>
    </source>
</evidence>
<dbReference type="PANTHER" id="PTHR47505:SF1">
    <property type="entry name" value="DNA UTILIZATION PROTEIN YHGH"/>
    <property type="match status" value="1"/>
</dbReference>
<reference evidence="3 4" key="1">
    <citation type="journal article" date="2016" name="Nat. Commun.">
        <title>Thousands of microbial genomes shed light on interconnected biogeochemical processes in an aquifer system.</title>
        <authorList>
            <person name="Anantharaman K."/>
            <person name="Brown C.T."/>
            <person name="Hug L.A."/>
            <person name="Sharon I."/>
            <person name="Castelle C.J."/>
            <person name="Probst A.J."/>
            <person name="Thomas B.C."/>
            <person name="Singh A."/>
            <person name="Wilkins M.J."/>
            <person name="Karaoz U."/>
            <person name="Brodie E.L."/>
            <person name="Williams K.H."/>
            <person name="Hubbard S.S."/>
            <person name="Banfield J.F."/>
        </authorList>
    </citation>
    <scope>NUCLEOTIDE SEQUENCE [LARGE SCALE GENOMIC DNA]</scope>
</reference>
<dbReference type="AlphaFoldDB" id="A0A1F7WMS6"/>
<dbReference type="InterPro" id="IPR000836">
    <property type="entry name" value="PRTase_dom"/>
</dbReference>
<proteinExistence type="inferred from homology"/>
<dbReference type="EMBL" id="MGFK01000038">
    <property type="protein sequence ID" value="OGM03418.1"/>
    <property type="molecule type" value="Genomic_DNA"/>
</dbReference>
<dbReference type="CDD" id="cd06223">
    <property type="entry name" value="PRTases_typeI"/>
    <property type="match status" value="1"/>
</dbReference>
<protein>
    <recommendedName>
        <fullName evidence="2">Double zinc ribbon domain-containing protein</fullName>
    </recommendedName>
</protein>
<comment type="caution">
    <text evidence="3">The sequence shown here is derived from an EMBL/GenBank/DDBJ whole genome shotgun (WGS) entry which is preliminary data.</text>
</comment>
<dbReference type="Proteomes" id="UP000177091">
    <property type="component" value="Unassembled WGS sequence"/>
</dbReference>
<evidence type="ECO:0000313" key="3">
    <source>
        <dbReference type="EMBL" id="OGM03418.1"/>
    </source>
</evidence>
<gene>
    <name evidence="3" type="ORF">A2112_01730</name>
</gene>
<organism evidence="3 4">
    <name type="scientific">Candidatus Woesebacteria bacterium GWA1_42_12</name>
    <dbReference type="NCBI Taxonomy" id="1802472"/>
    <lineage>
        <taxon>Bacteria</taxon>
        <taxon>Candidatus Woeseibacteriota</taxon>
    </lineage>
</organism>
<evidence type="ECO:0000259" key="2">
    <source>
        <dbReference type="Pfam" id="PF18912"/>
    </source>
</evidence>
<name>A0A1F7WMS6_9BACT</name>
<dbReference type="InterPro" id="IPR044005">
    <property type="entry name" value="DZR_2"/>
</dbReference>
<evidence type="ECO:0000256" key="1">
    <source>
        <dbReference type="ARBA" id="ARBA00008007"/>
    </source>
</evidence>
<feature type="domain" description="Double zinc ribbon" evidence="2">
    <location>
        <begin position="3"/>
        <end position="54"/>
    </location>
</feature>
<sequence>MAILDLLFPKSCLGCGRGGRYICNYCIEKVKVPLWICPECFRPSTSGKTHANCLKGEGLNGHISLWNYEGVIRRAILTLKYKHAREVAKELSGYAARQLLKRKTIINKPILVPIPLFWLRKNWRGFNQSEEIGKELAKSLDWRFEPNILVRKQLKVPQTELKREERLSNVRGVFSLNPKFSSSLTKNSYILFDDVWTTGSTLKEAASVLKRNGAKSVLALTLTG</sequence>
<dbReference type="PANTHER" id="PTHR47505">
    <property type="entry name" value="DNA UTILIZATION PROTEIN YHGH"/>
    <property type="match status" value="1"/>
</dbReference>
<accession>A0A1F7WMS6</accession>
<dbReference type="SUPFAM" id="SSF53271">
    <property type="entry name" value="PRTase-like"/>
    <property type="match status" value="1"/>
</dbReference>
<dbReference type="InterPro" id="IPR051910">
    <property type="entry name" value="ComF/GntX_DNA_util-trans"/>
</dbReference>
<comment type="similarity">
    <text evidence="1">Belongs to the ComF/GntX family.</text>
</comment>